<name>A0AAX6EIH4_IRIPA</name>
<evidence type="ECO:0000256" key="6">
    <source>
        <dbReference type="ARBA" id="ARBA00023163"/>
    </source>
</evidence>
<evidence type="ECO:0000313" key="12">
    <source>
        <dbReference type="EMBL" id="KAJ6803709.1"/>
    </source>
</evidence>
<feature type="domain" description="Dof-type" evidence="11">
    <location>
        <begin position="67"/>
        <end position="121"/>
    </location>
</feature>
<dbReference type="GO" id="GO:0003700">
    <property type="term" value="F:DNA-binding transcription factor activity"/>
    <property type="evidence" value="ECO:0007669"/>
    <property type="project" value="UniProtKB-UniRule"/>
</dbReference>
<keyword evidence="4 9" id="KW-0805">Transcription regulation</keyword>
<dbReference type="EMBL" id="JANAVB010036419">
    <property type="protein sequence ID" value="KAJ6803709.1"/>
    <property type="molecule type" value="Genomic_DNA"/>
</dbReference>
<dbReference type="GO" id="GO:0008270">
    <property type="term" value="F:zinc ion binding"/>
    <property type="evidence" value="ECO:0007669"/>
    <property type="project" value="UniProtKB-KW"/>
</dbReference>
<comment type="caution">
    <text evidence="12">The sequence shown here is derived from an EMBL/GenBank/DDBJ whole genome shotgun (WGS) entry which is preliminary data.</text>
</comment>
<keyword evidence="7 8" id="KW-0539">Nucleus</keyword>
<reference evidence="12" key="2">
    <citation type="submission" date="2023-04" db="EMBL/GenBank/DDBJ databases">
        <authorList>
            <person name="Bruccoleri R.E."/>
            <person name="Oakeley E.J."/>
            <person name="Faust A.-M."/>
            <person name="Dessus-Babus S."/>
            <person name="Altorfer M."/>
            <person name="Burckhardt D."/>
            <person name="Oertli M."/>
            <person name="Naumann U."/>
            <person name="Petersen F."/>
            <person name="Wong J."/>
        </authorList>
    </citation>
    <scope>NUCLEOTIDE SEQUENCE</scope>
    <source>
        <strain evidence="12">GSM-AAB239-AS_SAM_17_03QT</strain>
        <tissue evidence="12">Leaf</tissue>
    </source>
</reference>
<evidence type="ECO:0000256" key="5">
    <source>
        <dbReference type="ARBA" id="ARBA00023125"/>
    </source>
</evidence>
<dbReference type="InterPro" id="IPR045174">
    <property type="entry name" value="Dof"/>
</dbReference>
<accession>A0AAX6EIH4</accession>
<keyword evidence="13" id="KW-1185">Reference proteome</keyword>
<evidence type="ECO:0000256" key="4">
    <source>
        <dbReference type="ARBA" id="ARBA00023015"/>
    </source>
</evidence>
<proteinExistence type="predicted"/>
<keyword evidence="6 9" id="KW-0804">Transcription</keyword>
<dbReference type="Proteomes" id="UP001140949">
    <property type="component" value="Unassembled WGS sequence"/>
</dbReference>
<keyword evidence="5 8" id="KW-0238">DNA-binding</keyword>
<comment type="subcellular location">
    <subcellularLocation>
        <location evidence="8 9">Nucleus</location>
    </subcellularLocation>
</comment>
<comment type="function">
    <text evidence="9">Transcription factor that binds specifically to a 5'-AA[AG]G-3' consensus core sequence.</text>
</comment>
<evidence type="ECO:0000256" key="2">
    <source>
        <dbReference type="ARBA" id="ARBA00022771"/>
    </source>
</evidence>
<dbReference type="PROSITE" id="PS50884">
    <property type="entry name" value="ZF_DOF_2"/>
    <property type="match status" value="1"/>
</dbReference>
<protein>
    <recommendedName>
        <fullName evidence="9">Dof zinc finger protein</fullName>
    </recommendedName>
</protein>
<evidence type="ECO:0000256" key="8">
    <source>
        <dbReference type="PROSITE-ProRule" id="PRU00071"/>
    </source>
</evidence>
<feature type="compositionally biased region" description="Basic and acidic residues" evidence="10">
    <location>
        <begin position="54"/>
        <end position="63"/>
    </location>
</feature>
<evidence type="ECO:0000256" key="3">
    <source>
        <dbReference type="ARBA" id="ARBA00022833"/>
    </source>
</evidence>
<dbReference type="PROSITE" id="PS01361">
    <property type="entry name" value="ZF_DOF_1"/>
    <property type="match status" value="1"/>
</dbReference>
<dbReference type="Pfam" id="PF02701">
    <property type="entry name" value="Zn_ribbon_Dof"/>
    <property type="match status" value="1"/>
</dbReference>
<feature type="region of interest" description="Disordered" evidence="10">
    <location>
        <begin position="45"/>
        <end position="69"/>
    </location>
</feature>
<dbReference type="GO" id="GO:0005634">
    <property type="term" value="C:nucleus"/>
    <property type="evidence" value="ECO:0007669"/>
    <property type="project" value="UniProtKB-SubCell"/>
</dbReference>
<dbReference type="PANTHER" id="PTHR31992:SF141">
    <property type="entry name" value="DOF ZINC FINGER PROTEIN DOF1.4"/>
    <property type="match status" value="1"/>
</dbReference>
<keyword evidence="2 8" id="KW-0863">Zinc-finger</keyword>
<keyword evidence="1 9" id="KW-0479">Metal-binding</keyword>
<evidence type="ECO:0000256" key="7">
    <source>
        <dbReference type="ARBA" id="ARBA00023242"/>
    </source>
</evidence>
<dbReference type="GO" id="GO:0003677">
    <property type="term" value="F:DNA binding"/>
    <property type="evidence" value="ECO:0007669"/>
    <property type="project" value="UniProtKB-UniRule"/>
</dbReference>
<sequence>MIDPLCYHFNASTYAEQYKLTSHAMHFVNLQTMASQFEDAMNFPNTQQQQQQQQEEKKPRPNPERALPCPRCDSSNTKFCYYNNYSLTQPRYFCKGCRRYWTQGGSLRNVPVGGGCRRNKRASVPSNPSSKISQFDQDCTNHPNPFLPALLPLPPLPYDPNELSFTLATLQNPNPNPSQALADLDNNINGGLYYYGFGNAGEGVVMMNSTEAVTTAGEEEDSKLLMMGSVPHQWPGHVGGDEHHDNLMMATDPVLRDYWKNGAGSASLHGLINSSLY</sequence>
<evidence type="ECO:0000313" key="13">
    <source>
        <dbReference type="Proteomes" id="UP001140949"/>
    </source>
</evidence>
<dbReference type="AlphaFoldDB" id="A0AAX6EIH4"/>
<dbReference type="PANTHER" id="PTHR31992">
    <property type="entry name" value="DOF ZINC FINGER PROTEIN DOF1.4-RELATED"/>
    <property type="match status" value="1"/>
</dbReference>
<gene>
    <name evidence="12" type="ORF">M6B38_189540</name>
</gene>
<evidence type="ECO:0000256" key="1">
    <source>
        <dbReference type="ARBA" id="ARBA00022723"/>
    </source>
</evidence>
<evidence type="ECO:0000256" key="10">
    <source>
        <dbReference type="SAM" id="MobiDB-lite"/>
    </source>
</evidence>
<reference evidence="12" key="1">
    <citation type="journal article" date="2023" name="GigaByte">
        <title>Genome assembly of the bearded iris, Iris pallida Lam.</title>
        <authorList>
            <person name="Bruccoleri R.E."/>
            <person name="Oakeley E.J."/>
            <person name="Faust A.M.E."/>
            <person name="Altorfer M."/>
            <person name="Dessus-Babus S."/>
            <person name="Burckhardt D."/>
            <person name="Oertli M."/>
            <person name="Naumann U."/>
            <person name="Petersen F."/>
            <person name="Wong J."/>
        </authorList>
    </citation>
    <scope>NUCLEOTIDE SEQUENCE</scope>
    <source>
        <strain evidence="12">GSM-AAB239-AS_SAM_17_03QT</strain>
    </source>
</reference>
<keyword evidence="3 9" id="KW-0862">Zinc</keyword>
<evidence type="ECO:0000256" key="9">
    <source>
        <dbReference type="RuleBase" id="RU369094"/>
    </source>
</evidence>
<organism evidence="12 13">
    <name type="scientific">Iris pallida</name>
    <name type="common">Sweet iris</name>
    <dbReference type="NCBI Taxonomy" id="29817"/>
    <lineage>
        <taxon>Eukaryota</taxon>
        <taxon>Viridiplantae</taxon>
        <taxon>Streptophyta</taxon>
        <taxon>Embryophyta</taxon>
        <taxon>Tracheophyta</taxon>
        <taxon>Spermatophyta</taxon>
        <taxon>Magnoliopsida</taxon>
        <taxon>Liliopsida</taxon>
        <taxon>Asparagales</taxon>
        <taxon>Iridaceae</taxon>
        <taxon>Iridoideae</taxon>
        <taxon>Irideae</taxon>
        <taxon>Iris</taxon>
    </lineage>
</organism>
<evidence type="ECO:0000259" key="11">
    <source>
        <dbReference type="PROSITE" id="PS50884"/>
    </source>
</evidence>
<dbReference type="InterPro" id="IPR003851">
    <property type="entry name" value="Znf_Dof"/>
</dbReference>